<keyword evidence="3" id="KW-0813">Transport</keyword>
<feature type="transmembrane region" description="Helical" evidence="7">
    <location>
        <begin position="96"/>
        <end position="116"/>
    </location>
</feature>
<sequence>MLIKLLTKIFIKNSDDVKNPSVRTAYGVFGGILGIICNVILFVIKTIIGTAINSIAIISDAFNNLSDIGSSAVTLIGAKLSSQRPDKEHPFGHGRIEYISSLIVSFIIISVGLELIKSSFEKILHPVAPAYNLVMIIILIISVLIKLWMFFSMRYLGNKIDSEVLKATSSDSLSDVVATSAVILSVILCKFLPPVVDGIAGLIVAVLICITGVRVAWNTISTLLGSSPDPALAKAITKILFSNREILGIHDLIIHDYGPGRILASVHAEVSCEKSAIMLHEIIDALEVQILNETGVETVIHTDPILVGCEKIDAVKETVKSIITQINPELGMHDFRMTDGKNRINLIFDLEVPFSLTDEEKKNTIRLISENLKQENPIYYPVIRVDYKQQY</sequence>
<dbReference type="AlphaFoldDB" id="A0A926DMQ7"/>
<evidence type="ECO:0000256" key="1">
    <source>
        <dbReference type="ARBA" id="ARBA00004141"/>
    </source>
</evidence>
<dbReference type="Pfam" id="PF16916">
    <property type="entry name" value="ZT_dimer"/>
    <property type="match status" value="1"/>
</dbReference>
<dbReference type="PANTHER" id="PTHR43840">
    <property type="entry name" value="MITOCHONDRIAL METAL TRANSPORTER 1-RELATED"/>
    <property type="match status" value="1"/>
</dbReference>
<dbReference type="InterPro" id="IPR058533">
    <property type="entry name" value="Cation_efflux_TM"/>
</dbReference>
<dbReference type="RefSeq" id="WP_177680367.1">
    <property type="nucleotide sequence ID" value="NZ_JACRSU010000002.1"/>
</dbReference>
<reference evidence="10" key="1">
    <citation type="submission" date="2020-08" db="EMBL/GenBank/DDBJ databases">
        <title>Genome public.</title>
        <authorList>
            <person name="Liu C."/>
            <person name="Sun Q."/>
        </authorList>
    </citation>
    <scope>NUCLEOTIDE SEQUENCE</scope>
    <source>
        <strain evidence="10">H8</strain>
    </source>
</reference>
<keyword evidence="6 7" id="KW-0472">Membrane</keyword>
<dbReference type="EMBL" id="JACRSU010000002">
    <property type="protein sequence ID" value="MBC8540547.1"/>
    <property type="molecule type" value="Genomic_DNA"/>
</dbReference>
<evidence type="ECO:0000259" key="9">
    <source>
        <dbReference type="Pfam" id="PF16916"/>
    </source>
</evidence>
<feature type="transmembrane region" description="Helical" evidence="7">
    <location>
        <begin position="199"/>
        <end position="217"/>
    </location>
</feature>
<evidence type="ECO:0000256" key="6">
    <source>
        <dbReference type="ARBA" id="ARBA00023136"/>
    </source>
</evidence>
<protein>
    <submittedName>
        <fullName evidence="10">Cation transporter</fullName>
    </submittedName>
</protein>
<feature type="domain" description="Cation efflux protein transmembrane" evidence="8">
    <location>
        <begin position="32"/>
        <end position="224"/>
    </location>
</feature>
<accession>A0A926DMQ7</accession>
<dbReference type="Gene3D" id="3.30.70.1350">
    <property type="entry name" value="Cation efflux protein, cytoplasmic domain"/>
    <property type="match status" value="1"/>
</dbReference>
<dbReference type="GO" id="GO:0016020">
    <property type="term" value="C:membrane"/>
    <property type="evidence" value="ECO:0007669"/>
    <property type="project" value="UniProtKB-SubCell"/>
</dbReference>
<evidence type="ECO:0000256" key="7">
    <source>
        <dbReference type="SAM" id="Phobius"/>
    </source>
</evidence>
<comment type="similarity">
    <text evidence="2">Belongs to the cation diffusion facilitator (CDF) transporter (TC 2.A.4) family.</text>
</comment>
<keyword evidence="4 7" id="KW-0812">Transmembrane</keyword>
<dbReference type="Pfam" id="PF01545">
    <property type="entry name" value="Cation_efflux"/>
    <property type="match status" value="1"/>
</dbReference>
<dbReference type="Proteomes" id="UP000611762">
    <property type="component" value="Unassembled WGS sequence"/>
</dbReference>
<dbReference type="Gene3D" id="1.20.1510.10">
    <property type="entry name" value="Cation efflux protein transmembrane domain"/>
    <property type="match status" value="1"/>
</dbReference>
<proteinExistence type="inferred from homology"/>
<keyword evidence="11" id="KW-1185">Reference proteome</keyword>
<comment type="subcellular location">
    <subcellularLocation>
        <location evidence="1">Membrane</location>
        <topology evidence="1">Multi-pass membrane protein</topology>
    </subcellularLocation>
</comment>
<dbReference type="PANTHER" id="PTHR43840:SF50">
    <property type="entry name" value="MANGANESE EFFLUX SYSTEM PROTEIN MNES"/>
    <property type="match status" value="1"/>
</dbReference>
<feature type="transmembrane region" description="Helical" evidence="7">
    <location>
        <begin position="128"/>
        <end position="151"/>
    </location>
</feature>
<evidence type="ECO:0000313" key="11">
    <source>
        <dbReference type="Proteomes" id="UP000611762"/>
    </source>
</evidence>
<dbReference type="NCBIfam" id="TIGR01297">
    <property type="entry name" value="CDF"/>
    <property type="match status" value="1"/>
</dbReference>
<comment type="caution">
    <text evidence="10">The sequence shown here is derived from an EMBL/GenBank/DDBJ whole genome shotgun (WGS) entry which is preliminary data.</text>
</comment>
<dbReference type="FunFam" id="1.20.1510.10:FF:000006">
    <property type="entry name" value="Divalent cation efflux transporter"/>
    <property type="match status" value="1"/>
</dbReference>
<evidence type="ECO:0000256" key="4">
    <source>
        <dbReference type="ARBA" id="ARBA00022692"/>
    </source>
</evidence>
<feature type="transmembrane region" description="Helical" evidence="7">
    <location>
        <begin position="24"/>
        <end position="44"/>
    </location>
</feature>
<dbReference type="InterPro" id="IPR050291">
    <property type="entry name" value="CDF_Transporter"/>
</dbReference>
<dbReference type="SUPFAM" id="SSF160240">
    <property type="entry name" value="Cation efflux protein cytoplasmic domain-like"/>
    <property type="match status" value="2"/>
</dbReference>
<evidence type="ECO:0000256" key="5">
    <source>
        <dbReference type="ARBA" id="ARBA00022989"/>
    </source>
</evidence>
<feature type="domain" description="Cation efflux protein cytoplasmic" evidence="9">
    <location>
        <begin position="228"/>
        <end position="304"/>
    </location>
</feature>
<evidence type="ECO:0000259" key="8">
    <source>
        <dbReference type="Pfam" id="PF01545"/>
    </source>
</evidence>
<organism evidence="10 11">
    <name type="scientific">Congzhengia minquanensis</name>
    <dbReference type="NCBI Taxonomy" id="2763657"/>
    <lineage>
        <taxon>Bacteria</taxon>
        <taxon>Bacillati</taxon>
        <taxon>Bacillota</taxon>
        <taxon>Clostridia</taxon>
        <taxon>Eubacteriales</taxon>
        <taxon>Oscillospiraceae</taxon>
        <taxon>Congzhengia</taxon>
    </lineage>
</organism>
<evidence type="ECO:0000313" key="10">
    <source>
        <dbReference type="EMBL" id="MBC8540547.1"/>
    </source>
</evidence>
<dbReference type="GO" id="GO:0008324">
    <property type="term" value="F:monoatomic cation transmembrane transporter activity"/>
    <property type="evidence" value="ECO:0007669"/>
    <property type="project" value="InterPro"/>
</dbReference>
<dbReference type="SUPFAM" id="SSF161111">
    <property type="entry name" value="Cation efflux protein transmembrane domain-like"/>
    <property type="match status" value="1"/>
</dbReference>
<dbReference type="InterPro" id="IPR027470">
    <property type="entry name" value="Cation_efflux_CTD"/>
</dbReference>
<dbReference type="InterPro" id="IPR036837">
    <property type="entry name" value="Cation_efflux_CTD_sf"/>
</dbReference>
<dbReference type="InterPro" id="IPR027469">
    <property type="entry name" value="Cation_efflux_TMD_sf"/>
</dbReference>
<name>A0A926DMQ7_9FIRM</name>
<keyword evidence="5 7" id="KW-1133">Transmembrane helix</keyword>
<dbReference type="InterPro" id="IPR002524">
    <property type="entry name" value="Cation_efflux"/>
</dbReference>
<evidence type="ECO:0000256" key="2">
    <source>
        <dbReference type="ARBA" id="ARBA00008114"/>
    </source>
</evidence>
<evidence type="ECO:0000256" key="3">
    <source>
        <dbReference type="ARBA" id="ARBA00022448"/>
    </source>
</evidence>
<gene>
    <name evidence="10" type="ORF">H8698_06120</name>
</gene>